<organism evidence="2 3">
    <name type="scientific">Congzhengia minquanensis</name>
    <dbReference type="NCBI Taxonomy" id="2763657"/>
    <lineage>
        <taxon>Bacteria</taxon>
        <taxon>Bacillati</taxon>
        <taxon>Bacillota</taxon>
        <taxon>Clostridia</taxon>
        <taxon>Eubacteriales</taxon>
        <taxon>Oscillospiraceae</taxon>
        <taxon>Congzhengia</taxon>
    </lineage>
</organism>
<feature type="domain" description="Xylose isomerase-like TIM barrel" evidence="1">
    <location>
        <begin position="22"/>
        <end position="280"/>
    </location>
</feature>
<sequence length="287" mass="31545">MYRFPIGVMVDSFRTDFVTAVTKASQLGAEGLQMYCTKGDFAPENMTTAKTAEVLNIVKSRGLKFSAICGDLGHGFGNRAENAENVEKSKRIMELAKMLECDIVTTHIGVVPEDKNAERYQIMQEACFELASFADSLNSHFAIETGPETAKTLKIFLDGLGSKGVAVNLDPANLVMVTGDDPVQAVYTLKDYIVHTHAKDGIKLKESNPEFIYRVVHPIPPEYTEGGFFREVPLGAGTVPFPEYLAALEDIGYEGFLTIERECGDNPARDIKIAVDYLKELTGSDKK</sequence>
<dbReference type="RefSeq" id="WP_249310543.1">
    <property type="nucleotide sequence ID" value="NZ_JACRSU010000001.1"/>
</dbReference>
<dbReference type="Proteomes" id="UP000611762">
    <property type="component" value="Unassembled WGS sequence"/>
</dbReference>
<protein>
    <submittedName>
        <fullName evidence="2">Sugar phosphate isomerase/epimerase</fullName>
    </submittedName>
</protein>
<name>A0A926DKJ3_9FIRM</name>
<proteinExistence type="predicted"/>
<evidence type="ECO:0000313" key="3">
    <source>
        <dbReference type="Proteomes" id="UP000611762"/>
    </source>
</evidence>
<gene>
    <name evidence="2" type="ORF">H8698_00410</name>
</gene>
<comment type="caution">
    <text evidence="2">The sequence shown here is derived from an EMBL/GenBank/DDBJ whole genome shotgun (WGS) entry which is preliminary data.</text>
</comment>
<dbReference type="AlphaFoldDB" id="A0A926DKJ3"/>
<reference evidence="2" key="1">
    <citation type="submission" date="2020-08" db="EMBL/GenBank/DDBJ databases">
        <title>Genome public.</title>
        <authorList>
            <person name="Liu C."/>
            <person name="Sun Q."/>
        </authorList>
    </citation>
    <scope>NUCLEOTIDE SEQUENCE</scope>
    <source>
        <strain evidence="2">H8</strain>
    </source>
</reference>
<dbReference type="Pfam" id="PF01261">
    <property type="entry name" value="AP_endonuc_2"/>
    <property type="match status" value="1"/>
</dbReference>
<dbReference type="GO" id="GO:0016853">
    <property type="term" value="F:isomerase activity"/>
    <property type="evidence" value="ECO:0007669"/>
    <property type="project" value="UniProtKB-KW"/>
</dbReference>
<keyword evidence="2" id="KW-0413">Isomerase</keyword>
<dbReference type="InterPro" id="IPR013022">
    <property type="entry name" value="Xyl_isomerase-like_TIM-brl"/>
</dbReference>
<dbReference type="PANTHER" id="PTHR12110">
    <property type="entry name" value="HYDROXYPYRUVATE ISOMERASE"/>
    <property type="match status" value="1"/>
</dbReference>
<evidence type="ECO:0000259" key="1">
    <source>
        <dbReference type="Pfam" id="PF01261"/>
    </source>
</evidence>
<evidence type="ECO:0000313" key="2">
    <source>
        <dbReference type="EMBL" id="MBC8539437.1"/>
    </source>
</evidence>
<accession>A0A926DKJ3</accession>
<dbReference type="EMBL" id="JACRSU010000001">
    <property type="protein sequence ID" value="MBC8539437.1"/>
    <property type="molecule type" value="Genomic_DNA"/>
</dbReference>
<dbReference type="Gene3D" id="3.20.20.150">
    <property type="entry name" value="Divalent-metal-dependent TIM barrel enzymes"/>
    <property type="match status" value="1"/>
</dbReference>
<dbReference type="InterPro" id="IPR036237">
    <property type="entry name" value="Xyl_isomerase-like_sf"/>
</dbReference>
<dbReference type="SUPFAM" id="SSF51658">
    <property type="entry name" value="Xylose isomerase-like"/>
    <property type="match status" value="1"/>
</dbReference>
<dbReference type="InterPro" id="IPR050312">
    <property type="entry name" value="IolE/XylAMocC-like"/>
</dbReference>
<keyword evidence="3" id="KW-1185">Reference proteome</keyword>
<dbReference type="PANTHER" id="PTHR12110:SF41">
    <property type="entry name" value="INOSOSE DEHYDRATASE"/>
    <property type="match status" value="1"/>
</dbReference>